<keyword evidence="2" id="KW-1185">Reference proteome</keyword>
<dbReference type="EMBL" id="FCNY02000006">
    <property type="protein sequence ID" value="SAL37312.1"/>
    <property type="molecule type" value="Genomic_DNA"/>
</dbReference>
<organism evidence="1 2">
    <name type="scientific">Caballeronia cordobensis</name>
    <name type="common">Burkholderia cordobensis</name>
    <dbReference type="NCBI Taxonomy" id="1353886"/>
    <lineage>
        <taxon>Bacteria</taxon>
        <taxon>Pseudomonadati</taxon>
        <taxon>Pseudomonadota</taxon>
        <taxon>Betaproteobacteria</taxon>
        <taxon>Burkholderiales</taxon>
        <taxon>Burkholderiaceae</taxon>
        <taxon>Caballeronia</taxon>
    </lineage>
</organism>
<proteinExistence type="predicted"/>
<reference evidence="2" key="1">
    <citation type="submission" date="2016-01" db="EMBL/GenBank/DDBJ databases">
        <authorList>
            <person name="Peeters C."/>
        </authorList>
    </citation>
    <scope>NUCLEOTIDE SEQUENCE [LARGE SCALE GENOMIC DNA]</scope>
</reference>
<evidence type="ECO:0000313" key="2">
    <source>
        <dbReference type="Proteomes" id="UP000054740"/>
    </source>
</evidence>
<dbReference type="RefSeq" id="WP_053571571.1">
    <property type="nucleotide sequence ID" value="NZ_FCNY02000006.1"/>
</dbReference>
<gene>
    <name evidence="1" type="ORF">AWB70_02694</name>
</gene>
<dbReference type="InterPro" id="IPR029044">
    <property type="entry name" value="Nucleotide-diphossugar_trans"/>
</dbReference>
<protein>
    <recommendedName>
        <fullName evidence="3">Glycosyltransferase</fullName>
    </recommendedName>
</protein>
<sequence>MSDSPTPAHLYIATPSYGGTAATCYINGLLDLTHTGSREGLTFTVGFNNFESLITRARNVMVANFLADERFTHLMWIDSDIGFTAADVFRLLHADRSVAAGVYPLKADGWPASGLAEALPAGTRRADFRARFSRFPVSPHAASGSPDADGFLEVVDVPTGFMMIKREVLLALMQRFPELQYKPYPSEFGTAARAANADFHYTFFDTMIDPETGFYLSEDYAFCRRVAALGVRPVIDTRSNLVHQGGMKFEGDFGRWFAAQRASIVPRTGESAQIEQLGLYGPIRR</sequence>
<evidence type="ECO:0000313" key="1">
    <source>
        <dbReference type="EMBL" id="SAL37312.1"/>
    </source>
</evidence>
<evidence type="ECO:0008006" key="3">
    <source>
        <dbReference type="Google" id="ProtNLM"/>
    </source>
</evidence>
<accession>A0A158GZ33</accession>
<name>A0A158GZ33_CABCO</name>
<dbReference type="AlphaFoldDB" id="A0A158GZ33"/>
<dbReference type="SUPFAM" id="SSF53448">
    <property type="entry name" value="Nucleotide-diphospho-sugar transferases"/>
    <property type="match status" value="1"/>
</dbReference>
<dbReference type="Proteomes" id="UP000054740">
    <property type="component" value="Unassembled WGS sequence"/>
</dbReference>